<dbReference type="PANTHER" id="PTHR34220:SF7">
    <property type="entry name" value="SENSOR HISTIDINE KINASE YPDA"/>
    <property type="match status" value="1"/>
</dbReference>
<dbReference type="Pfam" id="PF02518">
    <property type="entry name" value="HATPase_c"/>
    <property type="match status" value="1"/>
</dbReference>
<keyword evidence="8 15" id="KW-0418">Kinase</keyword>
<evidence type="ECO:0000256" key="3">
    <source>
        <dbReference type="ARBA" id="ARBA00012438"/>
    </source>
</evidence>
<feature type="domain" description="Histidine kinase" evidence="13">
    <location>
        <begin position="488"/>
        <end position="594"/>
    </location>
</feature>
<evidence type="ECO:0000256" key="5">
    <source>
        <dbReference type="ARBA" id="ARBA00022553"/>
    </source>
</evidence>
<dbReference type="PROSITE" id="PS50109">
    <property type="entry name" value="HIS_KIN"/>
    <property type="match status" value="1"/>
</dbReference>
<dbReference type="Gene3D" id="6.10.340.10">
    <property type="match status" value="1"/>
</dbReference>
<reference evidence="15 16" key="1">
    <citation type="submission" date="2020-08" db="EMBL/GenBank/DDBJ databases">
        <title>Cohnella phylogeny.</title>
        <authorList>
            <person name="Dunlap C."/>
        </authorList>
    </citation>
    <scope>NUCLEOTIDE SEQUENCE [LARGE SCALE GENOMIC DNA]</scope>
    <source>
        <strain evidence="15 16">CBP 2801</strain>
    </source>
</reference>
<dbReference type="InterPro" id="IPR010559">
    <property type="entry name" value="Sig_transdc_His_kin_internal"/>
</dbReference>
<dbReference type="Pfam" id="PF00672">
    <property type="entry name" value="HAMP"/>
    <property type="match status" value="1"/>
</dbReference>
<evidence type="ECO:0000256" key="4">
    <source>
        <dbReference type="ARBA" id="ARBA00022475"/>
    </source>
</evidence>
<dbReference type="GO" id="GO:0000155">
    <property type="term" value="F:phosphorelay sensor kinase activity"/>
    <property type="evidence" value="ECO:0007669"/>
    <property type="project" value="InterPro"/>
</dbReference>
<dbReference type="InterPro" id="IPR050640">
    <property type="entry name" value="Bact_2-comp_sensor_kinase"/>
</dbReference>
<dbReference type="SUPFAM" id="SSF158472">
    <property type="entry name" value="HAMP domain-like"/>
    <property type="match status" value="1"/>
</dbReference>
<evidence type="ECO:0000256" key="2">
    <source>
        <dbReference type="ARBA" id="ARBA00004651"/>
    </source>
</evidence>
<keyword evidence="7" id="KW-0547">Nucleotide-binding</keyword>
<evidence type="ECO:0000313" key="15">
    <source>
        <dbReference type="EMBL" id="MBB6730030.1"/>
    </source>
</evidence>
<protein>
    <recommendedName>
        <fullName evidence="3">histidine kinase</fullName>
        <ecNumber evidence="3">2.7.13.3</ecNumber>
    </recommendedName>
</protein>
<comment type="subcellular location">
    <subcellularLocation>
        <location evidence="2">Cell membrane</location>
        <topology evidence="2">Multi-pass membrane protein</topology>
    </subcellularLocation>
</comment>
<dbReference type="SMART" id="SM00304">
    <property type="entry name" value="HAMP"/>
    <property type="match status" value="1"/>
</dbReference>
<organism evidence="15 16">
    <name type="scientific">Cohnella zeiphila</name>
    <dbReference type="NCBI Taxonomy" id="2761120"/>
    <lineage>
        <taxon>Bacteria</taxon>
        <taxon>Bacillati</taxon>
        <taxon>Bacillota</taxon>
        <taxon>Bacilli</taxon>
        <taxon>Bacillales</taxon>
        <taxon>Paenibacillaceae</taxon>
        <taxon>Cohnella</taxon>
    </lineage>
</organism>
<dbReference type="SUPFAM" id="SSF55874">
    <property type="entry name" value="ATPase domain of HSP90 chaperone/DNA topoisomerase II/histidine kinase"/>
    <property type="match status" value="1"/>
</dbReference>
<evidence type="ECO:0000256" key="8">
    <source>
        <dbReference type="ARBA" id="ARBA00022777"/>
    </source>
</evidence>
<dbReference type="InterPro" id="IPR004358">
    <property type="entry name" value="Sig_transdc_His_kin-like_C"/>
</dbReference>
<keyword evidence="16" id="KW-1185">Reference proteome</keyword>
<dbReference type="CDD" id="cd06225">
    <property type="entry name" value="HAMP"/>
    <property type="match status" value="1"/>
</dbReference>
<keyword evidence="10" id="KW-0902">Two-component regulatory system</keyword>
<dbReference type="PANTHER" id="PTHR34220">
    <property type="entry name" value="SENSOR HISTIDINE KINASE YPDA"/>
    <property type="match status" value="1"/>
</dbReference>
<evidence type="ECO:0000256" key="12">
    <source>
        <dbReference type="SAM" id="Phobius"/>
    </source>
</evidence>
<gene>
    <name evidence="15" type="ORF">H7C18_03890</name>
</gene>
<dbReference type="SMART" id="SM00387">
    <property type="entry name" value="HATPase_c"/>
    <property type="match status" value="1"/>
</dbReference>
<keyword evidence="4" id="KW-1003">Cell membrane</keyword>
<evidence type="ECO:0000256" key="6">
    <source>
        <dbReference type="ARBA" id="ARBA00022679"/>
    </source>
</evidence>
<evidence type="ECO:0000256" key="10">
    <source>
        <dbReference type="ARBA" id="ARBA00023012"/>
    </source>
</evidence>
<keyword evidence="12" id="KW-0812">Transmembrane</keyword>
<dbReference type="EMBL" id="JACJVO010000004">
    <property type="protein sequence ID" value="MBB6730030.1"/>
    <property type="molecule type" value="Genomic_DNA"/>
</dbReference>
<dbReference type="AlphaFoldDB" id="A0A7X0VU51"/>
<keyword evidence="6" id="KW-0808">Transferase</keyword>
<evidence type="ECO:0000259" key="14">
    <source>
        <dbReference type="PROSITE" id="PS50885"/>
    </source>
</evidence>
<dbReference type="Gene3D" id="3.30.565.10">
    <property type="entry name" value="Histidine kinase-like ATPase, C-terminal domain"/>
    <property type="match status" value="1"/>
</dbReference>
<dbReference type="InterPro" id="IPR003660">
    <property type="entry name" value="HAMP_dom"/>
</dbReference>
<dbReference type="Proteomes" id="UP000564644">
    <property type="component" value="Unassembled WGS sequence"/>
</dbReference>
<keyword evidence="11 12" id="KW-0472">Membrane</keyword>
<dbReference type="InterPro" id="IPR036890">
    <property type="entry name" value="HATPase_C_sf"/>
</dbReference>
<keyword evidence="5" id="KW-0597">Phosphoprotein</keyword>
<evidence type="ECO:0000256" key="11">
    <source>
        <dbReference type="ARBA" id="ARBA00023136"/>
    </source>
</evidence>
<dbReference type="InterPro" id="IPR005467">
    <property type="entry name" value="His_kinase_dom"/>
</dbReference>
<evidence type="ECO:0000259" key="13">
    <source>
        <dbReference type="PROSITE" id="PS50109"/>
    </source>
</evidence>
<sequence>MRRPFRLSPLKRLRDMRIRKKILLSNMVIILMLALAIGTAATTASRHYIQANTRELSARVIDQYSKNVDNHVKEFVSSTLFLLNDELLTHIVAGRDEGKGGDRYAVDFSRVSGLLYQYGNNNPSINSVTIMDRGGRLYWWQRPASGTEMNADTARGIATKAEALLAESGQGIYWSASLRGTDEVALSRYYLDMNQVNRNFGVIVFHLDRAYFMNLLSEGSIIQADNLLILNENDEPLFEGDAGLLAAIRASARAGARASSDEETMKIDGHPSLMLRSRSEETGWSVLCFIPMARLMEGTRILETMIAFICALFIFVAMAVAFWFSIGTTRDIKLLERTMRRVEDGDLTVKAIPAGKDEIGMLAVRFNMMVARINELVVRVSEERLAKQQAEYSVLLARINPHFLYNTLGMIRWFSRSRGQTEIESMVGALNGLLQSSIRRSGGMDTLGGELGNVRDYVHLQKIGYGDAFEVEYEVDEGLLDAQVPGFILQPLVENAIMHGLEISKGHGRIRIGAERRGTDIRISVEDNGIGMDPAFARELLASDRERRYPGLNGIGVRHVHERIRVLYGEPYGMSFDTAPGAGTTIILTMPYRREEGTG</sequence>
<dbReference type="GO" id="GO:0005886">
    <property type="term" value="C:plasma membrane"/>
    <property type="evidence" value="ECO:0007669"/>
    <property type="project" value="UniProtKB-SubCell"/>
</dbReference>
<accession>A0A7X0VU51</accession>
<dbReference type="Pfam" id="PF06580">
    <property type="entry name" value="His_kinase"/>
    <property type="match status" value="1"/>
</dbReference>
<evidence type="ECO:0000256" key="7">
    <source>
        <dbReference type="ARBA" id="ARBA00022741"/>
    </source>
</evidence>
<keyword evidence="9" id="KW-0067">ATP-binding</keyword>
<feature type="domain" description="HAMP" evidence="14">
    <location>
        <begin position="326"/>
        <end position="378"/>
    </location>
</feature>
<comment type="caution">
    <text evidence="15">The sequence shown here is derived from an EMBL/GenBank/DDBJ whole genome shotgun (WGS) entry which is preliminary data.</text>
</comment>
<name>A0A7X0VU51_9BACL</name>
<dbReference type="RefSeq" id="WP_185127704.1">
    <property type="nucleotide sequence ID" value="NZ_JACJVO010000004.1"/>
</dbReference>
<evidence type="ECO:0000256" key="1">
    <source>
        <dbReference type="ARBA" id="ARBA00000085"/>
    </source>
</evidence>
<evidence type="ECO:0000256" key="9">
    <source>
        <dbReference type="ARBA" id="ARBA00022840"/>
    </source>
</evidence>
<proteinExistence type="predicted"/>
<dbReference type="PRINTS" id="PR00344">
    <property type="entry name" value="BCTRLSENSOR"/>
</dbReference>
<evidence type="ECO:0000313" key="16">
    <source>
        <dbReference type="Proteomes" id="UP000564644"/>
    </source>
</evidence>
<feature type="transmembrane region" description="Helical" evidence="12">
    <location>
        <begin position="305"/>
        <end position="326"/>
    </location>
</feature>
<comment type="catalytic activity">
    <reaction evidence="1">
        <text>ATP + protein L-histidine = ADP + protein N-phospho-L-histidine.</text>
        <dbReference type="EC" id="2.7.13.3"/>
    </reaction>
</comment>
<dbReference type="InterPro" id="IPR003594">
    <property type="entry name" value="HATPase_dom"/>
</dbReference>
<dbReference type="GO" id="GO:0005524">
    <property type="term" value="F:ATP binding"/>
    <property type="evidence" value="ECO:0007669"/>
    <property type="project" value="UniProtKB-KW"/>
</dbReference>
<dbReference type="EC" id="2.7.13.3" evidence="3"/>
<keyword evidence="12" id="KW-1133">Transmembrane helix</keyword>
<dbReference type="PROSITE" id="PS50885">
    <property type="entry name" value="HAMP"/>
    <property type="match status" value="1"/>
</dbReference>